<proteinExistence type="inferred from homology"/>
<dbReference type="GO" id="GO:0005576">
    <property type="term" value="C:extracellular region"/>
    <property type="evidence" value="ECO:0000318"/>
    <property type="project" value="GO_Central"/>
</dbReference>
<evidence type="ECO:0000313" key="9">
    <source>
        <dbReference type="EnsemblPlants" id="AES95194"/>
    </source>
</evidence>
<accession>A0A0C3XDV9</accession>
<evidence type="ECO:0000256" key="3">
    <source>
        <dbReference type="ARBA" id="ARBA00022759"/>
    </source>
</evidence>
<reference evidence="8 9" key="1">
    <citation type="journal article" date="2011" name="Nature">
        <title>The Medicago genome provides insight into the evolution of rhizobial symbioses.</title>
        <authorList>
            <person name="Young N.D."/>
            <person name="Debelle F."/>
            <person name="Oldroyd G.E."/>
            <person name="Geurts R."/>
            <person name="Cannon S.B."/>
            <person name="Udvardi M.K."/>
            <person name="Benedito V.A."/>
            <person name="Mayer K.F."/>
            <person name="Gouzy J."/>
            <person name="Schoof H."/>
            <person name="Van de Peer Y."/>
            <person name="Proost S."/>
            <person name="Cook D.R."/>
            <person name="Meyers B.C."/>
            <person name="Spannagl M."/>
            <person name="Cheung F."/>
            <person name="De Mita S."/>
            <person name="Krishnakumar V."/>
            <person name="Gundlach H."/>
            <person name="Zhou S."/>
            <person name="Mudge J."/>
            <person name="Bharti A.K."/>
            <person name="Murray J.D."/>
            <person name="Naoumkina M.A."/>
            <person name="Rosen B."/>
            <person name="Silverstein K.A."/>
            <person name="Tang H."/>
            <person name="Rombauts S."/>
            <person name="Zhao P.X."/>
            <person name="Zhou P."/>
            <person name="Barbe V."/>
            <person name="Bardou P."/>
            <person name="Bechner M."/>
            <person name="Bellec A."/>
            <person name="Berger A."/>
            <person name="Berges H."/>
            <person name="Bidwell S."/>
            <person name="Bisseling T."/>
            <person name="Choisne N."/>
            <person name="Couloux A."/>
            <person name="Denny R."/>
            <person name="Deshpande S."/>
            <person name="Dai X."/>
            <person name="Doyle J.J."/>
            <person name="Dudez A.M."/>
            <person name="Farmer A.D."/>
            <person name="Fouteau S."/>
            <person name="Franken C."/>
            <person name="Gibelin C."/>
            <person name="Gish J."/>
            <person name="Goldstein S."/>
            <person name="Gonzalez A.J."/>
            <person name="Green P.J."/>
            <person name="Hallab A."/>
            <person name="Hartog M."/>
            <person name="Hua A."/>
            <person name="Humphray S.J."/>
            <person name="Jeong D.H."/>
            <person name="Jing Y."/>
            <person name="Jocker A."/>
            <person name="Kenton S.M."/>
            <person name="Kim D.J."/>
            <person name="Klee K."/>
            <person name="Lai H."/>
            <person name="Lang C."/>
            <person name="Lin S."/>
            <person name="Macmil S.L."/>
            <person name="Magdelenat G."/>
            <person name="Matthews L."/>
            <person name="McCorrison J."/>
            <person name="Monaghan E.L."/>
            <person name="Mun J.H."/>
            <person name="Najar F.Z."/>
            <person name="Nicholson C."/>
            <person name="Noirot C."/>
            <person name="O'Bleness M."/>
            <person name="Paule C.R."/>
            <person name="Poulain J."/>
            <person name="Prion F."/>
            <person name="Qin B."/>
            <person name="Qu C."/>
            <person name="Retzel E.F."/>
            <person name="Riddle C."/>
            <person name="Sallet E."/>
            <person name="Samain S."/>
            <person name="Samson N."/>
            <person name="Sanders I."/>
            <person name="Saurat O."/>
            <person name="Scarpelli C."/>
            <person name="Schiex T."/>
            <person name="Segurens B."/>
            <person name="Severin A.J."/>
            <person name="Sherrier D.J."/>
            <person name="Shi R."/>
            <person name="Sims S."/>
            <person name="Singer S.R."/>
            <person name="Sinharoy S."/>
            <person name="Sterck L."/>
            <person name="Viollet A."/>
            <person name="Wang B.B."/>
            <person name="Wang K."/>
            <person name="Wang M."/>
            <person name="Wang X."/>
            <person name="Warfsmann J."/>
            <person name="Weissenbach J."/>
            <person name="White D.D."/>
            <person name="White J.D."/>
            <person name="Wiley G.B."/>
            <person name="Wincker P."/>
            <person name="Xing Y."/>
            <person name="Yang L."/>
            <person name="Yao Z."/>
            <person name="Ying F."/>
            <person name="Zhai J."/>
            <person name="Zhou L."/>
            <person name="Zuber A."/>
            <person name="Denarie J."/>
            <person name="Dixon R.A."/>
            <person name="May G.D."/>
            <person name="Schwartz D.C."/>
            <person name="Rogers J."/>
            <person name="Quetier F."/>
            <person name="Town C.D."/>
            <person name="Roe B.A."/>
        </authorList>
    </citation>
    <scope>NUCLEOTIDE SEQUENCE [LARGE SCALE GENOMIC DNA]</scope>
    <source>
        <strain evidence="8">A17</strain>
        <strain evidence="9">cv. Jemalong A17</strain>
    </source>
</reference>
<evidence type="ECO:0000256" key="7">
    <source>
        <dbReference type="SAM" id="SignalP"/>
    </source>
</evidence>
<dbReference type="PANTHER" id="PTHR11240:SF75">
    <property type="entry name" value="RIBONUCLEASE 3"/>
    <property type="match status" value="1"/>
</dbReference>
<sequence length="229" mass="26332">MAIRFSLANLLFMFIIGFSISDLTPTPSPNLRWPKTFCQTVKCSKDIQPLPTEFVMHGLWPANRVISDPRGCLDKTNQKTIDIGNFPLDLKEELDKVWPDLLVYEKSRLINIAFWDEQWKAHGSCSNMDIIDFFKLSLSIYKKIGSLKEVLGKEGYSPGPQSHVEKQKIVDIIKKHTDGKASPRIKCEKHDGKTYLHEIQVCVDKTENHNYTNCRTPDLIDCEKDVYFP</sequence>
<keyword evidence="7" id="KW-0732">Signal</keyword>
<evidence type="ECO:0000256" key="1">
    <source>
        <dbReference type="ARBA" id="ARBA00007469"/>
    </source>
</evidence>
<evidence type="ECO:0000256" key="4">
    <source>
        <dbReference type="ARBA" id="ARBA00022801"/>
    </source>
</evidence>
<dbReference type="GO" id="GO:0003723">
    <property type="term" value="F:RNA binding"/>
    <property type="evidence" value="ECO:0007669"/>
    <property type="project" value="InterPro"/>
</dbReference>
<dbReference type="PANTHER" id="PTHR11240">
    <property type="entry name" value="RIBONUCLEASE T2"/>
    <property type="match status" value="1"/>
</dbReference>
<dbReference type="HOGENOM" id="CLU_069912_2_1_1"/>
<dbReference type="GO" id="GO:0004521">
    <property type="term" value="F:RNA endonuclease activity"/>
    <property type="evidence" value="ECO:0000318"/>
    <property type="project" value="GO_Central"/>
</dbReference>
<evidence type="ECO:0000256" key="2">
    <source>
        <dbReference type="ARBA" id="ARBA00022722"/>
    </source>
</evidence>
<dbReference type="InterPro" id="IPR001568">
    <property type="entry name" value="RNase_T2-like"/>
</dbReference>
<dbReference type="EnsemblPlants" id="AES95194">
    <property type="protein sequence ID" value="AES95194"/>
    <property type="gene ID" value="MTR_5g022810"/>
</dbReference>
<evidence type="ECO:0000256" key="6">
    <source>
        <dbReference type="RuleBase" id="RU004328"/>
    </source>
</evidence>
<accession>G7JXM3</accession>
<reference evidence="9" key="3">
    <citation type="submission" date="2015-04" db="UniProtKB">
        <authorList>
            <consortium name="EnsemblPlants"/>
        </authorList>
    </citation>
    <scope>IDENTIFICATION</scope>
    <source>
        <strain evidence="9">cv. Jemalong A17</strain>
    </source>
</reference>
<comment type="similarity">
    <text evidence="1 6">Belongs to the RNase T2 family.</text>
</comment>
<dbReference type="PaxDb" id="3880-AES95194"/>
<dbReference type="GO" id="GO:0006401">
    <property type="term" value="P:RNA catabolic process"/>
    <property type="evidence" value="ECO:0000318"/>
    <property type="project" value="GO_Central"/>
</dbReference>
<evidence type="ECO:0000313" key="8">
    <source>
        <dbReference type="EMBL" id="AES95194.2"/>
    </source>
</evidence>
<dbReference type="EMBL" id="CM001221">
    <property type="protein sequence ID" value="AES95194.2"/>
    <property type="molecule type" value="Genomic_DNA"/>
</dbReference>
<keyword evidence="5" id="KW-0456">Lyase</keyword>
<name>G7JXM3_MEDTR</name>
<organism evidence="8 10">
    <name type="scientific">Medicago truncatula</name>
    <name type="common">Barrel medic</name>
    <name type="synonym">Medicago tribuloides</name>
    <dbReference type="NCBI Taxonomy" id="3880"/>
    <lineage>
        <taxon>Eukaryota</taxon>
        <taxon>Viridiplantae</taxon>
        <taxon>Streptophyta</taxon>
        <taxon>Embryophyta</taxon>
        <taxon>Tracheophyta</taxon>
        <taxon>Spermatophyta</taxon>
        <taxon>Magnoliopsida</taxon>
        <taxon>eudicotyledons</taxon>
        <taxon>Gunneridae</taxon>
        <taxon>Pentapetalae</taxon>
        <taxon>rosids</taxon>
        <taxon>fabids</taxon>
        <taxon>Fabales</taxon>
        <taxon>Fabaceae</taxon>
        <taxon>Papilionoideae</taxon>
        <taxon>50 kb inversion clade</taxon>
        <taxon>NPAAA clade</taxon>
        <taxon>Hologalegina</taxon>
        <taxon>IRL clade</taxon>
        <taxon>Trifolieae</taxon>
        <taxon>Medicago</taxon>
    </lineage>
</organism>
<reference evidence="8 9" key="2">
    <citation type="journal article" date="2014" name="BMC Genomics">
        <title>An improved genome release (version Mt4.0) for the model legume Medicago truncatula.</title>
        <authorList>
            <person name="Tang H."/>
            <person name="Krishnakumar V."/>
            <person name="Bidwell S."/>
            <person name="Rosen B."/>
            <person name="Chan A."/>
            <person name="Zhou S."/>
            <person name="Gentzbittel L."/>
            <person name="Childs K.L."/>
            <person name="Yandell M."/>
            <person name="Gundlach H."/>
            <person name="Mayer K.F."/>
            <person name="Schwartz D.C."/>
            <person name="Town C.D."/>
        </authorList>
    </citation>
    <scope>GENOME REANNOTATION</scope>
    <source>
        <strain evidence="9">cv. Jemalong A17</strain>
    </source>
</reference>
<dbReference type="InterPro" id="IPR036430">
    <property type="entry name" value="RNase_T2-like_sf"/>
</dbReference>
<dbReference type="SUPFAM" id="SSF55895">
    <property type="entry name" value="Ribonuclease Rh-like"/>
    <property type="match status" value="1"/>
</dbReference>
<dbReference type="Pfam" id="PF00445">
    <property type="entry name" value="Ribonuclease_T2"/>
    <property type="match status" value="1"/>
</dbReference>
<dbReference type="CDD" id="cd00374">
    <property type="entry name" value="RNase_T2"/>
    <property type="match status" value="1"/>
</dbReference>
<dbReference type="Gene3D" id="3.90.730.10">
    <property type="entry name" value="Ribonuclease T2-like"/>
    <property type="match status" value="1"/>
</dbReference>
<keyword evidence="4" id="KW-0378">Hydrolase</keyword>
<feature type="signal peptide" evidence="7">
    <location>
        <begin position="1"/>
        <end position="21"/>
    </location>
</feature>
<protein>
    <submittedName>
        <fullName evidence="8">Ribonuclease T2 family protein</fullName>
    </submittedName>
</protein>
<keyword evidence="3" id="KW-0255">Endonuclease</keyword>
<keyword evidence="10" id="KW-1185">Reference proteome</keyword>
<dbReference type="eggNOG" id="KOG1642">
    <property type="taxonomic scope" value="Eukaryota"/>
</dbReference>
<gene>
    <name evidence="8" type="ordered locus">MTR_5g022810</name>
</gene>
<feature type="chain" id="PRO_5014573186" evidence="7">
    <location>
        <begin position="22"/>
        <end position="229"/>
    </location>
</feature>
<dbReference type="Proteomes" id="UP000002051">
    <property type="component" value="Chromosome 5"/>
</dbReference>
<dbReference type="AlphaFoldDB" id="G7JXM3"/>
<keyword evidence="2" id="KW-0540">Nuclease</keyword>
<dbReference type="GO" id="GO:0016787">
    <property type="term" value="F:hydrolase activity"/>
    <property type="evidence" value="ECO:0007669"/>
    <property type="project" value="UniProtKB-KW"/>
</dbReference>
<dbReference type="GO" id="GO:0033897">
    <property type="term" value="F:ribonuclease T2 activity"/>
    <property type="evidence" value="ECO:0007669"/>
    <property type="project" value="InterPro"/>
</dbReference>
<dbReference type="PROSITE" id="PS00530">
    <property type="entry name" value="RNASE_T2_1"/>
    <property type="match status" value="1"/>
</dbReference>
<evidence type="ECO:0000256" key="5">
    <source>
        <dbReference type="ARBA" id="ARBA00023239"/>
    </source>
</evidence>
<dbReference type="InterPro" id="IPR018188">
    <property type="entry name" value="RNase_T2_His_AS_1"/>
</dbReference>
<evidence type="ECO:0000313" key="10">
    <source>
        <dbReference type="Proteomes" id="UP000002051"/>
    </source>
</evidence>